<keyword evidence="1" id="KW-1003">Cell membrane</keyword>
<gene>
    <name evidence="7" type="ORF">H7C18_16975</name>
</gene>
<dbReference type="PANTHER" id="PTHR43649:SF33">
    <property type="entry name" value="POLYGALACTURONAN_RHAMNOGALACTURONAN-BINDING PROTEIN YTCQ"/>
    <property type="match status" value="1"/>
</dbReference>
<evidence type="ECO:0000256" key="4">
    <source>
        <dbReference type="ARBA" id="ARBA00023139"/>
    </source>
</evidence>
<proteinExistence type="predicted"/>
<comment type="caution">
    <text evidence="7">The sequence shown here is derived from an EMBL/GenBank/DDBJ whole genome shotgun (WGS) entry which is preliminary data.</text>
</comment>
<evidence type="ECO:0000256" key="5">
    <source>
        <dbReference type="ARBA" id="ARBA00023288"/>
    </source>
</evidence>
<dbReference type="Pfam" id="PF01547">
    <property type="entry name" value="SBP_bac_1"/>
    <property type="match status" value="1"/>
</dbReference>
<dbReference type="RefSeq" id="WP_185130283.1">
    <property type="nucleotide sequence ID" value="NZ_JACJVO010000021.1"/>
</dbReference>
<keyword evidence="4" id="KW-0564">Palmitate</keyword>
<feature type="chain" id="PRO_5039475772" evidence="6">
    <location>
        <begin position="28"/>
        <end position="532"/>
    </location>
</feature>
<dbReference type="Gene3D" id="3.40.190.10">
    <property type="entry name" value="Periplasmic binding protein-like II"/>
    <property type="match status" value="2"/>
</dbReference>
<sequence>MGRKAKAKGTIAAAALAGMLLAGCSSSGGDASSGAASQAAGSPAKGEQVTLKVGVFDRGNSPAGYTATDNYWTQYVQEHFGDPNNIKVEFVPIPRTDATDKVNVMMSSGDAPDIVFANTNPLTSYGYAKDGGLMQLGQLIDQYGPNLKTYLGPALERGKFDGVQYAIPGRRVNTGKYENLIRKDWLDKLNLPMPQTTEEVYETLKAFKEKDPGQTGGKAIPLGFSLTAASIEPIVWSFIQDGLTDEQRYTLSENLGYPVLLPGHKEAVQFLNKLYNEGLMSPDFSLDKDEKQLFQDVMTGKVGMYSDNLGNAYNDTPGIAKVLTQNVAGAQLVPVDPYTNNAGKHLKPEYDPTGFYLMIPASSKRGAEAIKYLDWMAQPDVLNTILNGIEGEDYKLVDGLPQRIASEETTKRMYNAGDIAMITQGQDFGSDEKNWEAAAASVPEPFRKDVVDAYKMSMTDTINYANFTTPIEAENKYIPALQDKYNELIVKSIMAKPQDFDKTYDGLMKDYMASGGDAIEKERKEAYKAMAQ</sequence>
<evidence type="ECO:0000313" key="8">
    <source>
        <dbReference type="Proteomes" id="UP000564644"/>
    </source>
</evidence>
<dbReference type="PANTHER" id="PTHR43649">
    <property type="entry name" value="ARABINOSE-BINDING PROTEIN-RELATED"/>
    <property type="match status" value="1"/>
</dbReference>
<evidence type="ECO:0000256" key="3">
    <source>
        <dbReference type="ARBA" id="ARBA00023136"/>
    </source>
</evidence>
<keyword evidence="2 6" id="KW-0732">Signal</keyword>
<protein>
    <submittedName>
        <fullName evidence="7">Extracellular solute-binding protein</fullName>
    </submittedName>
</protein>
<evidence type="ECO:0000313" key="7">
    <source>
        <dbReference type="EMBL" id="MBB6732618.1"/>
    </source>
</evidence>
<keyword evidence="3" id="KW-0472">Membrane</keyword>
<keyword evidence="8" id="KW-1185">Reference proteome</keyword>
<feature type="signal peptide" evidence="6">
    <location>
        <begin position="1"/>
        <end position="27"/>
    </location>
</feature>
<dbReference type="PROSITE" id="PS51257">
    <property type="entry name" value="PROKAR_LIPOPROTEIN"/>
    <property type="match status" value="1"/>
</dbReference>
<evidence type="ECO:0000256" key="1">
    <source>
        <dbReference type="ARBA" id="ARBA00022475"/>
    </source>
</evidence>
<dbReference type="InterPro" id="IPR006059">
    <property type="entry name" value="SBP"/>
</dbReference>
<name>A0A7X0SRN2_9BACL</name>
<dbReference type="Proteomes" id="UP000564644">
    <property type="component" value="Unassembled WGS sequence"/>
</dbReference>
<organism evidence="7 8">
    <name type="scientific">Cohnella zeiphila</name>
    <dbReference type="NCBI Taxonomy" id="2761120"/>
    <lineage>
        <taxon>Bacteria</taxon>
        <taxon>Bacillati</taxon>
        <taxon>Bacillota</taxon>
        <taxon>Bacilli</taxon>
        <taxon>Bacillales</taxon>
        <taxon>Paenibacillaceae</taxon>
        <taxon>Cohnella</taxon>
    </lineage>
</organism>
<dbReference type="InterPro" id="IPR050490">
    <property type="entry name" value="Bact_solute-bd_prot1"/>
</dbReference>
<dbReference type="SUPFAM" id="SSF53850">
    <property type="entry name" value="Periplasmic binding protein-like II"/>
    <property type="match status" value="1"/>
</dbReference>
<keyword evidence="5" id="KW-0449">Lipoprotein</keyword>
<evidence type="ECO:0000256" key="6">
    <source>
        <dbReference type="SAM" id="SignalP"/>
    </source>
</evidence>
<dbReference type="EMBL" id="JACJVO010000021">
    <property type="protein sequence ID" value="MBB6732618.1"/>
    <property type="molecule type" value="Genomic_DNA"/>
</dbReference>
<dbReference type="AlphaFoldDB" id="A0A7X0SRN2"/>
<accession>A0A7X0SRN2</accession>
<reference evidence="7 8" key="1">
    <citation type="submission" date="2020-08" db="EMBL/GenBank/DDBJ databases">
        <title>Cohnella phylogeny.</title>
        <authorList>
            <person name="Dunlap C."/>
        </authorList>
    </citation>
    <scope>NUCLEOTIDE SEQUENCE [LARGE SCALE GENOMIC DNA]</scope>
    <source>
        <strain evidence="7 8">CBP 2801</strain>
    </source>
</reference>
<evidence type="ECO:0000256" key="2">
    <source>
        <dbReference type="ARBA" id="ARBA00022729"/>
    </source>
</evidence>